<evidence type="ECO:0000256" key="16">
    <source>
        <dbReference type="ARBA" id="ARBA00030592"/>
    </source>
</evidence>
<keyword evidence="11 22" id="KW-0547">Nucleotide-binding</keyword>
<protein>
    <recommendedName>
        <fullName evidence="8">Dihydrofolate synthase/folylpolyglutamate synthase</fullName>
        <ecNumber evidence="6">6.3.2.12</ecNumber>
        <ecNumber evidence="7">6.3.2.17</ecNumber>
    </recommendedName>
    <alternativeName>
        <fullName evidence="17">Folylpoly-gamma-glutamate synthetase-dihydrofolate synthetase</fullName>
    </alternativeName>
    <alternativeName>
        <fullName evidence="15">Folylpolyglutamate synthetase</fullName>
    </alternativeName>
    <alternativeName>
        <fullName evidence="16">Tetrahydrofolylpolyglutamate synthase</fullName>
    </alternativeName>
</protein>
<evidence type="ECO:0000256" key="6">
    <source>
        <dbReference type="ARBA" id="ARBA00013023"/>
    </source>
</evidence>
<evidence type="ECO:0000259" key="24">
    <source>
        <dbReference type="Pfam" id="PF08245"/>
    </source>
</evidence>
<dbReference type="FunFam" id="3.40.1190.10:FF:000011">
    <property type="entry name" value="Folylpolyglutamate synthase/dihydrofolate synthase"/>
    <property type="match status" value="1"/>
</dbReference>
<dbReference type="PANTHER" id="PTHR11136:SF0">
    <property type="entry name" value="DIHYDROFOLATE SYNTHETASE-RELATED"/>
    <property type="match status" value="1"/>
</dbReference>
<comment type="similarity">
    <text evidence="5 22">Belongs to the folylpolyglutamate synthase family.</text>
</comment>
<comment type="catalytic activity">
    <reaction evidence="21">
        <text>7,8-dihydropteroate + L-glutamate + ATP = 7,8-dihydrofolate + ADP + phosphate + H(+)</text>
        <dbReference type="Rhea" id="RHEA:23584"/>
        <dbReference type="ChEBI" id="CHEBI:15378"/>
        <dbReference type="ChEBI" id="CHEBI:17839"/>
        <dbReference type="ChEBI" id="CHEBI:29985"/>
        <dbReference type="ChEBI" id="CHEBI:30616"/>
        <dbReference type="ChEBI" id="CHEBI:43474"/>
        <dbReference type="ChEBI" id="CHEBI:57451"/>
        <dbReference type="ChEBI" id="CHEBI:456216"/>
        <dbReference type="EC" id="6.3.2.12"/>
    </reaction>
</comment>
<gene>
    <name evidence="25" type="ORF">HC358_05530</name>
</gene>
<dbReference type="GO" id="GO:0008841">
    <property type="term" value="F:dihydrofolate synthase activity"/>
    <property type="evidence" value="ECO:0007669"/>
    <property type="project" value="UniProtKB-EC"/>
</dbReference>
<dbReference type="UniPathway" id="UPA00077">
    <property type="reaction ID" value="UER00157"/>
</dbReference>
<evidence type="ECO:0000256" key="17">
    <source>
        <dbReference type="ARBA" id="ARBA00032510"/>
    </source>
</evidence>
<evidence type="ECO:0000256" key="18">
    <source>
        <dbReference type="ARBA" id="ARBA00047493"/>
    </source>
</evidence>
<evidence type="ECO:0000256" key="11">
    <source>
        <dbReference type="ARBA" id="ARBA00022741"/>
    </source>
</evidence>
<organism evidence="25 26">
    <name type="scientific">Wolbachia pipientis</name>
    <dbReference type="NCBI Taxonomy" id="955"/>
    <lineage>
        <taxon>Bacteria</taxon>
        <taxon>Pseudomonadati</taxon>
        <taxon>Pseudomonadota</taxon>
        <taxon>Alphaproteobacteria</taxon>
        <taxon>Rickettsiales</taxon>
        <taxon>Anaplasmataceae</taxon>
        <taxon>Wolbachieae</taxon>
        <taxon>Wolbachia</taxon>
    </lineage>
</organism>
<evidence type="ECO:0000256" key="15">
    <source>
        <dbReference type="ARBA" id="ARBA00030048"/>
    </source>
</evidence>
<comment type="catalytic activity">
    <reaction evidence="20">
        <text>(6R)-5,10-methylenetetrahydrofolyl-(gamma-L-Glu)(n) + L-glutamate + ATP = (6R)-5,10-methylenetetrahydrofolyl-(gamma-L-Glu)(n+1) + ADP + phosphate + H(+)</text>
        <dbReference type="Rhea" id="RHEA:51912"/>
        <dbReference type="Rhea" id="RHEA-COMP:13257"/>
        <dbReference type="Rhea" id="RHEA-COMP:13258"/>
        <dbReference type="ChEBI" id="CHEBI:15378"/>
        <dbReference type="ChEBI" id="CHEBI:29985"/>
        <dbReference type="ChEBI" id="CHEBI:30616"/>
        <dbReference type="ChEBI" id="CHEBI:43474"/>
        <dbReference type="ChEBI" id="CHEBI:136572"/>
        <dbReference type="ChEBI" id="CHEBI:456216"/>
        <dbReference type="EC" id="6.3.2.17"/>
    </reaction>
</comment>
<reference evidence="26" key="1">
    <citation type="journal article" date="2020" name="Mol. Biol.">
        <title>Life and death of selfish genes: comparative genomics reveals the dynamic evolution of cytoplasmic incompatibility.</title>
        <authorList>
            <person name="Martinez J."/>
            <person name="Klasson L."/>
            <person name="Welch J."/>
            <person name="Jiggins F.M."/>
        </authorList>
    </citation>
    <scope>NUCLEOTIDE SEQUENCE [LARGE SCALE GENOMIC DNA]</scope>
</reference>
<keyword evidence="12 22" id="KW-0067">ATP-binding</keyword>
<dbReference type="EC" id="6.3.2.17" evidence="7"/>
<dbReference type="AlphaFoldDB" id="A0A7G5CB77"/>
<comment type="pathway">
    <text evidence="3">Cofactor biosynthesis; tetrahydrofolate biosynthesis; 7,8-dihydrofolate from 2-amino-4-hydroxy-6-hydroxymethyl-7,8-dihydropteridine diphosphate and 4-aminobenzoate: step 2/2.</text>
</comment>
<dbReference type="RefSeq" id="WP_182158828.1">
    <property type="nucleotide sequence ID" value="NZ_CP050531.1"/>
</dbReference>
<evidence type="ECO:0000256" key="1">
    <source>
        <dbReference type="ARBA" id="ARBA00001946"/>
    </source>
</evidence>
<evidence type="ECO:0000259" key="23">
    <source>
        <dbReference type="Pfam" id="PF02875"/>
    </source>
</evidence>
<evidence type="ECO:0000313" key="26">
    <source>
        <dbReference type="Proteomes" id="UP000515744"/>
    </source>
</evidence>
<feature type="domain" description="Mur ligase C-terminal" evidence="23">
    <location>
        <begin position="322"/>
        <end position="435"/>
    </location>
</feature>
<dbReference type="SUPFAM" id="SSF53244">
    <property type="entry name" value="MurD-like peptide ligases, peptide-binding domain"/>
    <property type="match status" value="1"/>
</dbReference>
<evidence type="ECO:0000256" key="2">
    <source>
        <dbReference type="ARBA" id="ARBA00002714"/>
    </source>
</evidence>
<evidence type="ECO:0000256" key="5">
    <source>
        <dbReference type="ARBA" id="ARBA00008276"/>
    </source>
</evidence>
<evidence type="ECO:0000256" key="22">
    <source>
        <dbReference type="PIRNR" id="PIRNR001563"/>
    </source>
</evidence>
<dbReference type="PROSITE" id="PS01012">
    <property type="entry name" value="FOLYLPOLYGLU_SYNT_2"/>
    <property type="match status" value="1"/>
</dbReference>
<evidence type="ECO:0000256" key="4">
    <source>
        <dbReference type="ARBA" id="ARBA00005150"/>
    </source>
</evidence>
<dbReference type="Pfam" id="PF02875">
    <property type="entry name" value="Mur_ligase_C"/>
    <property type="match status" value="1"/>
</dbReference>
<name>A0A7G5CB77_WOLPI</name>
<dbReference type="Pfam" id="PF08245">
    <property type="entry name" value="Mur_ligase_M"/>
    <property type="match status" value="1"/>
</dbReference>
<dbReference type="GO" id="GO:0046654">
    <property type="term" value="P:tetrahydrofolate biosynthetic process"/>
    <property type="evidence" value="ECO:0007669"/>
    <property type="project" value="UniProtKB-UniPathway"/>
</dbReference>
<evidence type="ECO:0000256" key="12">
    <source>
        <dbReference type="ARBA" id="ARBA00022840"/>
    </source>
</evidence>
<evidence type="ECO:0000256" key="14">
    <source>
        <dbReference type="ARBA" id="ARBA00022909"/>
    </source>
</evidence>
<evidence type="ECO:0000256" key="9">
    <source>
        <dbReference type="ARBA" id="ARBA00022598"/>
    </source>
</evidence>
<dbReference type="GO" id="GO:0005737">
    <property type="term" value="C:cytoplasm"/>
    <property type="evidence" value="ECO:0007669"/>
    <property type="project" value="TreeGrafter"/>
</dbReference>
<keyword evidence="9 22" id="KW-0436">Ligase</keyword>
<dbReference type="NCBIfam" id="TIGR01499">
    <property type="entry name" value="folC"/>
    <property type="match status" value="1"/>
</dbReference>
<dbReference type="GO" id="GO:0046872">
    <property type="term" value="F:metal ion binding"/>
    <property type="evidence" value="ECO:0007669"/>
    <property type="project" value="UniProtKB-KW"/>
</dbReference>
<comment type="catalytic activity">
    <reaction evidence="19">
        <text>10-formyltetrahydrofolyl-(gamma-L-Glu)(n) + L-glutamate + ATP = 10-formyltetrahydrofolyl-(gamma-L-Glu)(n+1) + ADP + phosphate + H(+)</text>
        <dbReference type="Rhea" id="RHEA:51904"/>
        <dbReference type="Rhea" id="RHEA-COMP:13088"/>
        <dbReference type="Rhea" id="RHEA-COMP:14300"/>
        <dbReference type="ChEBI" id="CHEBI:15378"/>
        <dbReference type="ChEBI" id="CHEBI:29985"/>
        <dbReference type="ChEBI" id="CHEBI:30616"/>
        <dbReference type="ChEBI" id="CHEBI:43474"/>
        <dbReference type="ChEBI" id="CHEBI:134413"/>
        <dbReference type="ChEBI" id="CHEBI:456216"/>
        <dbReference type="EC" id="6.3.2.17"/>
    </reaction>
</comment>
<dbReference type="EC" id="6.3.2.12" evidence="6"/>
<reference evidence="25 26" key="2">
    <citation type="journal article" date="2020" name="Mol. Biol. Evol.">
        <title>Life and death of selfish genes: comparative genomics reveals the dynamic evolution of cytoplasmic incompatibility.</title>
        <authorList>
            <person name="Martinez J."/>
            <person name="Klasson L."/>
            <person name="Welch J."/>
            <person name="Jiggins F.M."/>
        </authorList>
    </citation>
    <scope>NUCLEOTIDE SEQUENCE [LARGE SCALE GENOMIC DNA]</scope>
    <source>
        <strain evidence="25">WStv</strain>
    </source>
</reference>
<keyword evidence="10" id="KW-0479">Metal-binding</keyword>
<dbReference type="EMBL" id="CP050531">
    <property type="protein sequence ID" value="QMV46461.1"/>
    <property type="molecule type" value="Genomic_DNA"/>
</dbReference>
<comment type="cofactor">
    <cofactor evidence="1">
        <name>Mg(2+)</name>
        <dbReference type="ChEBI" id="CHEBI:18420"/>
    </cofactor>
</comment>
<dbReference type="SUPFAM" id="SSF53623">
    <property type="entry name" value="MurD-like peptide ligases, catalytic domain"/>
    <property type="match status" value="1"/>
</dbReference>
<dbReference type="PIRSF" id="PIRSF001563">
    <property type="entry name" value="Folylpolyglu_synth"/>
    <property type="match status" value="1"/>
</dbReference>
<proteinExistence type="inferred from homology"/>
<dbReference type="GO" id="GO:0004326">
    <property type="term" value="F:tetrahydrofolylpolyglutamate synthase activity"/>
    <property type="evidence" value="ECO:0007669"/>
    <property type="project" value="UniProtKB-EC"/>
</dbReference>
<dbReference type="GO" id="GO:0046656">
    <property type="term" value="P:folic acid biosynthetic process"/>
    <property type="evidence" value="ECO:0007669"/>
    <property type="project" value="UniProtKB-KW"/>
</dbReference>
<dbReference type="InterPro" id="IPR036615">
    <property type="entry name" value="Mur_ligase_C_dom_sf"/>
</dbReference>
<evidence type="ECO:0000256" key="8">
    <source>
        <dbReference type="ARBA" id="ARBA00019357"/>
    </source>
</evidence>
<dbReference type="InterPro" id="IPR001645">
    <property type="entry name" value="Folylpolyglutamate_synth"/>
</dbReference>
<feature type="domain" description="Mur ligase central" evidence="24">
    <location>
        <begin position="44"/>
        <end position="278"/>
    </location>
</feature>
<dbReference type="InterPro" id="IPR004101">
    <property type="entry name" value="Mur_ligase_C"/>
</dbReference>
<dbReference type="Gene3D" id="3.90.190.20">
    <property type="entry name" value="Mur ligase, C-terminal domain"/>
    <property type="match status" value="1"/>
</dbReference>
<evidence type="ECO:0000256" key="7">
    <source>
        <dbReference type="ARBA" id="ARBA00013025"/>
    </source>
</evidence>
<comment type="pathway">
    <text evidence="4">Cofactor biosynthesis; tetrahydrofolylpolyglutamate biosynthesis.</text>
</comment>
<evidence type="ECO:0000256" key="21">
    <source>
        <dbReference type="ARBA" id="ARBA00049161"/>
    </source>
</evidence>
<evidence type="ECO:0000256" key="19">
    <source>
        <dbReference type="ARBA" id="ARBA00047808"/>
    </source>
</evidence>
<keyword evidence="13" id="KW-0460">Magnesium</keyword>
<dbReference type="InterPro" id="IPR013221">
    <property type="entry name" value="Mur_ligase_cen"/>
</dbReference>
<dbReference type="GO" id="GO:0005524">
    <property type="term" value="F:ATP binding"/>
    <property type="evidence" value="ECO:0007669"/>
    <property type="project" value="UniProtKB-KW"/>
</dbReference>
<dbReference type="PANTHER" id="PTHR11136">
    <property type="entry name" value="FOLYLPOLYGLUTAMATE SYNTHASE-RELATED"/>
    <property type="match status" value="1"/>
</dbReference>
<dbReference type="Proteomes" id="UP000515744">
    <property type="component" value="Chromosome"/>
</dbReference>
<evidence type="ECO:0000256" key="3">
    <source>
        <dbReference type="ARBA" id="ARBA00004799"/>
    </source>
</evidence>
<evidence type="ECO:0000256" key="20">
    <source>
        <dbReference type="ARBA" id="ARBA00049035"/>
    </source>
</evidence>
<sequence>MIYMPHWPKPLGSRPKDFSLDRIKSFLNKLGNPEKKMPPIIHIVGTNGKGSTLAFIRYIMQAAGYKVHAYTSPHLVNFNERIVITGSYIDDNELYSLLEECRAVIAEQPITLFEAATIAAFLAFSRHKADITLVEVGMGGRLDATNVIDSPILTIITSIALDHTEYLGPTIEIIAGEKAGIMKSNVPCVIAPQEKSIMKTLEHHAINKKSPLYRGGLEWNCKKRLSVIQTGIQKQKNERSRAGAQMIFQSAIQSIEFSLPSLKGDHQVINAGNAIAACSILSGKYGFDIGEEDITSGLQRTYWPARLELIRKGNLISLLPKNWQLFLDGAHNNDGARVLSQWVKDNFAEGIYVVFGVTRNRNVEEFLEHLKSYIKLLCAVCVKSEPKATNTNLIREKANNIGIKAVECESIGDAISNHILKASIQNVKTILICGSLFLARDFAMENTNFDDIN</sequence>
<evidence type="ECO:0000313" key="25">
    <source>
        <dbReference type="EMBL" id="QMV46461.1"/>
    </source>
</evidence>
<keyword evidence="14" id="KW-0289">Folate biosynthesis</keyword>
<evidence type="ECO:0000256" key="13">
    <source>
        <dbReference type="ARBA" id="ARBA00022842"/>
    </source>
</evidence>
<comment type="catalytic activity">
    <reaction evidence="18">
        <text>(6S)-5,6,7,8-tetrahydrofolyl-(gamma-L-Glu)(n) + L-glutamate + ATP = (6S)-5,6,7,8-tetrahydrofolyl-(gamma-L-Glu)(n+1) + ADP + phosphate + H(+)</text>
        <dbReference type="Rhea" id="RHEA:10580"/>
        <dbReference type="Rhea" id="RHEA-COMP:14738"/>
        <dbReference type="Rhea" id="RHEA-COMP:14740"/>
        <dbReference type="ChEBI" id="CHEBI:15378"/>
        <dbReference type="ChEBI" id="CHEBI:29985"/>
        <dbReference type="ChEBI" id="CHEBI:30616"/>
        <dbReference type="ChEBI" id="CHEBI:43474"/>
        <dbReference type="ChEBI" id="CHEBI:141005"/>
        <dbReference type="ChEBI" id="CHEBI:456216"/>
        <dbReference type="EC" id="6.3.2.17"/>
    </reaction>
</comment>
<comment type="function">
    <text evidence="2">Functions in two distinct reactions of the de novo folate biosynthetic pathway. Catalyzes the addition of a glutamate residue to dihydropteroate (7,8-dihydropteroate or H2Pte) to form dihydrofolate (7,8-dihydrofolate monoglutamate or H2Pte-Glu). Also catalyzes successive additions of L-glutamate to tetrahydrofolate or 10-formyltetrahydrofolate or 5,10-methylenetetrahydrofolate, leading to folylpolyglutamate derivatives.</text>
</comment>
<dbReference type="InterPro" id="IPR018109">
    <property type="entry name" value="Folylpolyglutamate_synth_CS"/>
</dbReference>
<evidence type="ECO:0000256" key="10">
    <source>
        <dbReference type="ARBA" id="ARBA00022723"/>
    </source>
</evidence>
<dbReference type="Gene3D" id="3.40.1190.10">
    <property type="entry name" value="Mur-like, catalytic domain"/>
    <property type="match status" value="1"/>
</dbReference>
<accession>A0A7G5CB77</accession>
<dbReference type="InterPro" id="IPR036565">
    <property type="entry name" value="Mur-like_cat_sf"/>
</dbReference>